<comment type="similarity">
    <text evidence="2">Belongs to the outer membrane factor (OMF) (TC 1.B.17) family.</text>
</comment>
<dbReference type="InterPro" id="IPR051906">
    <property type="entry name" value="TolC-like"/>
</dbReference>
<keyword evidence="9" id="KW-1185">Reference proteome</keyword>
<protein>
    <submittedName>
        <fullName evidence="8">Outer membrane protein</fullName>
    </submittedName>
</protein>
<reference evidence="8 9" key="1">
    <citation type="submission" date="2018-05" db="EMBL/GenBank/DDBJ databases">
        <title>Genomic Encyclopedia of Type Strains, Phase IV (KMG-IV): sequencing the most valuable type-strain genomes for metagenomic binning, comparative biology and taxonomic classification.</title>
        <authorList>
            <person name="Goeker M."/>
        </authorList>
    </citation>
    <scope>NUCLEOTIDE SEQUENCE [LARGE SCALE GENOMIC DNA]</scope>
    <source>
        <strain evidence="8 9">DSM 6462</strain>
    </source>
</reference>
<evidence type="ECO:0000256" key="5">
    <source>
        <dbReference type="ARBA" id="ARBA00022692"/>
    </source>
</evidence>
<dbReference type="Proteomes" id="UP000248021">
    <property type="component" value="Unassembled WGS sequence"/>
</dbReference>
<dbReference type="GO" id="GO:0009279">
    <property type="term" value="C:cell outer membrane"/>
    <property type="evidence" value="ECO:0007669"/>
    <property type="project" value="UniProtKB-SubCell"/>
</dbReference>
<keyword evidence="7" id="KW-0998">Cell outer membrane</keyword>
<name>A0A2V3U4Z7_9HYPH</name>
<dbReference type="NCBIfam" id="TIGR01844">
    <property type="entry name" value="type_I_sec_TolC"/>
    <property type="match status" value="1"/>
</dbReference>
<comment type="subcellular location">
    <subcellularLocation>
        <location evidence="1">Cell outer membrane</location>
    </subcellularLocation>
</comment>
<dbReference type="GO" id="GO:0015288">
    <property type="term" value="F:porin activity"/>
    <property type="evidence" value="ECO:0007669"/>
    <property type="project" value="TreeGrafter"/>
</dbReference>
<dbReference type="EMBL" id="QJJK01000006">
    <property type="protein sequence ID" value="PXW58020.1"/>
    <property type="molecule type" value="Genomic_DNA"/>
</dbReference>
<dbReference type="PANTHER" id="PTHR30026:SF22">
    <property type="entry name" value="OUTER MEMBRANE EFFLUX PROTEIN"/>
    <property type="match status" value="1"/>
</dbReference>
<dbReference type="SUPFAM" id="SSF56954">
    <property type="entry name" value="Outer membrane efflux proteins (OEP)"/>
    <property type="match status" value="1"/>
</dbReference>
<evidence type="ECO:0000256" key="2">
    <source>
        <dbReference type="ARBA" id="ARBA00007613"/>
    </source>
</evidence>
<dbReference type="InterPro" id="IPR003423">
    <property type="entry name" value="OMP_efflux"/>
</dbReference>
<evidence type="ECO:0000256" key="7">
    <source>
        <dbReference type="ARBA" id="ARBA00023237"/>
    </source>
</evidence>
<sequence>MFSIRETGSVFLRFGKVIVAGTIRATGSHALRLGLLLGAAWAFPLSGAHAETLYGALGKAYTANPTLNLQRASLRATDEGVPQALSGYRPTVTGSANAGVRSSNYQFPYQPSTGQGGGEEAWSTLYPRGLTLQINQNIFTGGRTMNSVRQAEASVQSGREQLRFQEQSILYDGAQAYMNVLADTAVLSLQRNNVEVLEEQLRQTRDRFNVGEVTRTDVAQSEAALATGHAQEAAASAQLKTSIATYRQIIGDDPRQLAPGQPVEKFLPGNVDSAVKVALGAHPAILAGLHNVDAQEFQVKVLESQLLPQLGVTGSVSRTYDSNYRRDLSTSASIVAQLNVPIYEGGLVYSQVRQAKEQVGQARMQVDVTREQVRQQVIASWAALDAAKQQIAASQSAVQANEIALAGVREEAKVGQRTTLDVLNAQQTLLSSRVQLVRAQRDRIVASYNVLGSIGRLSVTTLGVRVTKYNAKKHYEQVRDKWGGLQTPDGR</sequence>
<organism evidence="8 9">
    <name type="scientific">Chelatococcus asaccharovorans</name>
    <dbReference type="NCBI Taxonomy" id="28210"/>
    <lineage>
        <taxon>Bacteria</taxon>
        <taxon>Pseudomonadati</taxon>
        <taxon>Pseudomonadota</taxon>
        <taxon>Alphaproteobacteria</taxon>
        <taxon>Hyphomicrobiales</taxon>
        <taxon>Chelatococcaceae</taxon>
        <taxon>Chelatococcus</taxon>
    </lineage>
</organism>
<comment type="caution">
    <text evidence="8">The sequence shown here is derived from an EMBL/GenBank/DDBJ whole genome shotgun (WGS) entry which is preliminary data.</text>
</comment>
<dbReference type="AlphaFoldDB" id="A0A2V3U4Z7"/>
<keyword evidence="6" id="KW-0472">Membrane</keyword>
<dbReference type="Pfam" id="PF02321">
    <property type="entry name" value="OEP"/>
    <property type="match status" value="2"/>
</dbReference>
<keyword evidence="5" id="KW-0812">Transmembrane</keyword>
<evidence type="ECO:0000256" key="4">
    <source>
        <dbReference type="ARBA" id="ARBA00022452"/>
    </source>
</evidence>
<gene>
    <name evidence="8" type="ORF">C7450_106193</name>
</gene>
<evidence type="ECO:0000256" key="3">
    <source>
        <dbReference type="ARBA" id="ARBA00022448"/>
    </source>
</evidence>
<dbReference type="Gene3D" id="1.20.1600.10">
    <property type="entry name" value="Outer membrane efflux proteins (OEP)"/>
    <property type="match status" value="1"/>
</dbReference>
<dbReference type="InterPro" id="IPR010130">
    <property type="entry name" value="T1SS_OMP_TolC"/>
</dbReference>
<evidence type="ECO:0000313" key="8">
    <source>
        <dbReference type="EMBL" id="PXW58020.1"/>
    </source>
</evidence>
<proteinExistence type="inferred from homology"/>
<dbReference type="GO" id="GO:1990281">
    <property type="term" value="C:efflux pump complex"/>
    <property type="evidence" value="ECO:0007669"/>
    <property type="project" value="TreeGrafter"/>
</dbReference>
<dbReference type="GO" id="GO:0015562">
    <property type="term" value="F:efflux transmembrane transporter activity"/>
    <property type="evidence" value="ECO:0007669"/>
    <property type="project" value="InterPro"/>
</dbReference>
<dbReference type="PANTHER" id="PTHR30026">
    <property type="entry name" value="OUTER MEMBRANE PROTEIN TOLC"/>
    <property type="match status" value="1"/>
</dbReference>
<evidence type="ECO:0000256" key="6">
    <source>
        <dbReference type="ARBA" id="ARBA00023136"/>
    </source>
</evidence>
<keyword evidence="3" id="KW-0813">Transport</keyword>
<evidence type="ECO:0000256" key="1">
    <source>
        <dbReference type="ARBA" id="ARBA00004442"/>
    </source>
</evidence>
<evidence type="ECO:0000313" key="9">
    <source>
        <dbReference type="Proteomes" id="UP000248021"/>
    </source>
</evidence>
<accession>A0A2V3U4Z7</accession>
<keyword evidence="4" id="KW-1134">Transmembrane beta strand</keyword>